<dbReference type="InterPro" id="IPR002821">
    <property type="entry name" value="Hydantoinase_A"/>
</dbReference>
<dbReference type="SUPFAM" id="SSF53067">
    <property type="entry name" value="Actin-like ATPase domain"/>
    <property type="match status" value="1"/>
</dbReference>
<reference evidence="4" key="1">
    <citation type="submission" date="2023-07" db="EMBL/GenBank/DDBJ databases">
        <title>Sorghum-associated microbial communities from plants grown in Nebraska, USA.</title>
        <authorList>
            <person name="Schachtman D."/>
        </authorList>
    </citation>
    <scope>NUCLEOTIDE SEQUENCE</scope>
    <source>
        <strain evidence="4">DS3315</strain>
    </source>
</reference>
<dbReference type="Pfam" id="PF05378">
    <property type="entry name" value="Hydant_A_N"/>
    <property type="match status" value="1"/>
</dbReference>
<dbReference type="GO" id="GO:0005829">
    <property type="term" value="C:cytosol"/>
    <property type="evidence" value="ECO:0007669"/>
    <property type="project" value="TreeGrafter"/>
</dbReference>
<organism evidence="4 5">
    <name type="scientific">Variovorax paradoxus</name>
    <dbReference type="NCBI Taxonomy" id="34073"/>
    <lineage>
        <taxon>Bacteria</taxon>
        <taxon>Pseudomonadati</taxon>
        <taxon>Pseudomonadota</taxon>
        <taxon>Betaproteobacteria</taxon>
        <taxon>Burkholderiales</taxon>
        <taxon>Comamonadaceae</taxon>
        <taxon>Variovorax</taxon>
    </lineage>
</organism>
<name>A0AAW8EQZ0_VARPD</name>
<accession>A0AAW8EQZ0</accession>
<dbReference type="PANTHER" id="PTHR11365">
    <property type="entry name" value="5-OXOPROLINASE RELATED"/>
    <property type="match status" value="1"/>
</dbReference>
<protein>
    <submittedName>
        <fullName evidence="4">N-methylhydantoinase A</fullName>
        <ecNumber evidence="4">3.5.2.14</ecNumber>
    </submittedName>
</protein>
<comment type="caution">
    <text evidence="4">The sequence shown here is derived from an EMBL/GenBank/DDBJ whole genome shotgun (WGS) entry which is preliminary data.</text>
</comment>
<gene>
    <name evidence="4" type="ORF">J2W39_006203</name>
</gene>
<dbReference type="Pfam" id="PF19278">
    <property type="entry name" value="Hydant_A_C"/>
    <property type="match status" value="1"/>
</dbReference>
<dbReference type="EC" id="3.5.2.14" evidence="4"/>
<dbReference type="InterPro" id="IPR008040">
    <property type="entry name" value="Hydant_A_N"/>
</dbReference>
<dbReference type="EMBL" id="JAUSRV010000020">
    <property type="protein sequence ID" value="MDP9974919.1"/>
    <property type="molecule type" value="Genomic_DNA"/>
</dbReference>
<evidence type="ECO:0000259" key="2">
    <source>
        <dbReference type="Pfam" id="PF05378"/>
    </source>
</evidence>
<dbReference type="RefSeq" id="WP_307596950.1">
    <property type="nucleotide sequence ID" value="NZ_JAUSRV010000020.1"/>
</dbReference>
<sequence>MGSINVGVDVGGTFTDFMLVDGEKGIFRTAKVPTTVDDRAKGFLEGIAKLGVSPSEISWLVHGTTAGTNAVLEHKGARCGLITTQGFRDVLELGRRTRPNSYGLSGTFRPLIERQDRIEVRERMDSNGGIVEPLHEEDVIAAVEQFRLRGVESVVIHFLHSYANPEHEKRAAEIVRKLWHTADVVAGHECVREMREFERGSTAAVHAAIRPIVTSYVRRVGELLAAEGFKNELMIMQANGGMMAASVVGDHAAHTVMSGPAAGVLAASQIAKAAGVKNIITGDMGGTSYDVALIADGEPVISAEKELAYALPVRIPMIDIHTVGAGGGSIARVDTAGMLRIGPESAGSFPGPIAYGRGGKLPTVTDANYLLGRLNHDAITGVESPASLSEIESVFSEHLGKALGMSALEAAQAVVGVAVSELAGAIRLISIDKGQDPRDFVLMPYGGAGPLHAVAIAREVGVPKVLVPRFPGLTSALGCVLSDVRHDFVQTVNAPFDSLDPQDVIAVMQAQADAGRDLLRRENVSVEQVVVRNELDLMYQGQTHVMKLPTDAGVFNKEQVRQEFARAYLDRFGLDLPEMKPVLANVRTTVIGVRDRISIDIFRPDEGNTLEAALVGSRKAFFDGRWHETNIYSRERLPAGAVFVGPAIVEQADSTVVIDPDTRATVDKFGNILIDLHA</sequence>
<evidence type="ECO:0000259" key="1">
    <source>
        <dbReference type="Pfam" id="PF01968"/>
    </source>
</evidence>
<dbReference type="Proteomes" id="UP001224845">
    <property type="component" value="Unassembled WGS sequence"/>
</dbReference>
<keyword evidence="4" id="KW-0378">Hydrolase</keyword>
<proteinExistence type="predicted"/>
<evidence type="ECO:0000313" key="4">
    <source>
        <dbReference type="EMBL" id="MDP9974919.1"/>
    </source>
</evidence>
<dbReference type="InterPro" id="IPR045079">
    <property type="entry name" value="Oxoprolinase-like"/>
</dbReference>
<evidence type="ECO:0000259" key="3">
    <source>
        <dbReference type="Pfam" id="PF19278"/>
    </source>
</evidence>
<dbReference type="InterPro" id="IPR049517">
    <property type="entry name" value="ACX-like_C"/>
</dbReference>
<dbReference type="PANTHER" id="PTHR11365:SF23">
    <property type="entry name" value="HYPOTHETICAL 5-OXOPROLINASE (EUROFUNG)-RELATED"/>
    <property type="match status" value="1"/>
</dbReference>
<evidence type="ECO:0000313" key="5">
    <source>
        <dbReference type="Proteomes" id="UP001224845"/>
    </source>
</evidence>
<feature type="domain" description="Acetophenone carboxylase-like C-terminal" evidence="3">
    <location>
        <begin position="516"/>
        <end position="669"/>
    </location>
</feature>
<feature type="domain" description="Hydantoinase/oxoprolinase N-terminal" evidence="2">
    <location>
        <begin position="6"/>
        <end position="177"/>
    </location>
</feature>
<feature type="domain" description="Hydantoinase A/oxoprolinase" evidence="1">
    <location>
        <begin position="199"/>
        <end position="487"/>
    </location>
</feature>
<dbReference type="AlphaFoldDB" id="A0AAW8EQZ0"/>
<dbReference type="GO" id="GO:0047423">
    <property type="term" value="F:N-methylhydantoinase (ATP-hydrolyzing) activity"/>
    <property type="evidence" value="ECO:0007669"/>
    <property type="project" value="UniProtKB-EC"/>
</dbReference>
<dbReference type="InterPro" id="IPR043129">
    <property type="entry name" value="ATPase_NBD"/>
</dbReference>
<dbReference type="GO" id="GO:0006749">
    <property type="term" value="P:glutathione metabolic process"/>
    <property type="evidence" value="ECO:0007669"/>
    <property type="project" value="TreeGrafter"/>
</dbReference>
<dbReference type="GO" id="GO:0017168">
    <property type="term" value="F:5-oxoprolinase (ATP-hydrolyzing) activity"/>
    <property type="evidence" value="ECO:0007669"/>
    <property type="project" value="TreeGrafter"/>
</dbReference>
<dbReference type="Pfam" id="PF01968">
    <property type="entry name" value="Hydantoinase_A"/>
    <property type="match status" value="1"/>
</dbReference>